<name>A0A7R9CN18_TIMPO</name>
<proteinExistence type="predicted"/>
<dbReference type="AlphaFoldDB" id="A0A7R9CN18"/>
<gene>
    <name evidence="2" type="ORF">TPSB3V08_LOCUS1643</name>
</gene>
<evidence type="ECO:0000313" key="2">
    <source>
        <dbReference type="EMBL" id="CAD7398343.1"/>
    </source>
</evidence>
<dbReference type="EMBL" id="OD000597">
    <property type="protein sequence ID" value="CAD7398343.1"/>
    <property type="molecule type" value="Genomic_DNA"/>
</dbReference>
<organism evidence="2">
    <name type="scientific">Timema poppense</name>
    <name type="common">Walking stick</name>
    <dbReference type="NCBI Taxonomy" id="170557"/>
    <lineage>
        <taxon>Eukaryota</taxon>
        <taxon>Metazoa</taxon>
        <taxon>Ecdysozoa</taxon>
        <taxon>Arthropoda</taxon>
        <taxon>Hexapoda</taxon>
        <taxon>Insecta</taxon>
        <taxon>Pterygota</taxon>
        <taxon>Neoptera</taxon>
        <taxon>Polyneoptera</taxon>
        <taxon>Phasmatodea</taxon>
        <taxon>Timematodea</taxon>
        <taxon>Timematoidea</taxon>
        <taxon>Timematidae</taxon>
        <taxon>Timema</taxon>
    </lineage>
</organism>
<feature type="transmembrane region" description="Helical" evidence="1">
    <location>
        <begin position="6"/>
        <end position="25"/>
    </location>
</feature>
<keyword evidence="1" id="KW-0812">Transmembrane</keyword>
<keyword evidence="1" id="KW-0472">Membrane</keyword>
<protein>
    <submittedName>
        <fullName evidence="2">Uncharacterized protein</fullName>
    </submittedName>
</protein>
<accession>A0A7R9CN18</accession>
<reference evidence="2" key="1">
    <citation type="submission" date="2020-11" db="EMBL/GenBank/DDBJ databases">
        <authorList>
            <person name="Tran Van P."/>
        </authorList>
    </citation>
    <scope>NUCLEOTIDE SEQUENCE</scope>
</reference>
<sequence length="102" mass="11855">MGLFNLLFCVYLVIHMFISIGLTTFNNNQFISKYMSPLVDSNFMAGNHYASEKKSDLIAICSHMEVQYREFYQNLPVCETGLHGREEQDKMIDDDDDDDDQE</sequence>
<keyword evidence="1" id="KW-1133">Transmembrane helix</keyword>
<evidence type="ECO:0000256" key="1">
    <source>
        <dbReference type="SAM" id="Phobius"/>
    </source>
</evidence>